<gene>
    <name evidence="1" type="ORF">SAMN05421796_10668</name>
</gene>
<reference evidence="2" key="1">
    <citation type="submission" date="2017-01" db="EMBL/GenBank/DDBJ databases">
        <authorList>
            <person name="Varghese N."/>
            <person name="Submissions S."/>
        </authorList>
    </citation>
    <scope>NUCLEOTIDE SEQUENCE [LARGE SCALE GENOMIC DNA]</scope>
    <source>
        <strain evidence="2">DSM 21068</strain>
    </source>
</reference>
<sequence length="53" mass="6202">MSMTFDTVKTVSNKNYSPFKFPQNYFPNPKGSNFEEIFNTFFLPLGLGKRKMD</sequence>
<accession>A0A1N7MZT0</accession>
<dbReference type="EMBL" id="FTOJ01000006">
    <property type="protein sequence ID" value="SIS91627.1"/>
    <property type="molecule type" value="Genomic_DNA"/>
</dbReference>
<proteinExistence type="predicted"/>
<organism evidence="1 2">
    <name type="scientific">Chryseobacterium piscicola</name>
    <dbReference type="NCBI Taxonomy" id="551459"/>
    <lineage>
        <taxon>Bacteria</taxon>
        <taxon>Pseudomonadati</taxon>
        <taxon>Bacteroidota</taxon>
        <taxon>Flavobacteriia</taxon>
        <taxon>Flavobacteriales</taxon>
        <taxon>Weeksellaceae</taxon>
        <taxon>Chryseobacterium group</taxon>
        <taxon>Chryseobacterium</taxon>
    </lineage>
</organism>
<dbReference type="Proteomes" id="UP000186246">
    <property type="component" value="Unassembled WGS sequence"/>
</dbReference>
<evidence type="ECO:0000313" key="2">
    <source>
        <dbReference type="Proteomes" id="UP000186246"/>
    </source>
</evidence>
<dbReference type="AlphaFoldDB" id="A0A1N7MZT0"/>
<protein>
    <submittedName>
        <fullName evidence="1">Uncharacterized protein</fullName>
    </submittedName>
</protein>
<evidence type="ECO:0000313" key="1">
    <source>
        <dbReference type="EMBL" id="SIS91627.1"/>
    </source>
</evidence>
<name>A0A1N7MZT0_9FLAO</name>